<dbReference type="InterPro" id="IPR003961">
    <property type="entry name" value="FN3_dom"/>
</dbReference>
<proteinExistence type="predicted"/>
<accession>A0A0B7AWE1</accession>
<evidence type="ECO:0000256" key="7">
    <source>
        <dbReference type="ARBA" id="ARBA00023136"/>
    </source>
</evidence>
<dbReference type="PROSITE" id="PS50055">
    <property type="entry name" value="TYR_PHOSPHATASE_PTP"/>
    <property type="match status" value="1"/>
</dbReference>
<dbReference type="InterPro" id="IPR000387">
    <property type="entry name" value="Tyr_Pase_dom"/>
</dbReference>
<dbReference type="InterPro" id="IPR050713">
    <property type="entry name" value="RTP_Phos/Ushers"/>
</dbReference>
<evidence type="ECO:0000256" key="9">
    <source>
        <dbReference type="SAM" id="Phobius"/>
    </source>
</evidence>
<dbReference type="SMART" id="SM00060">
    <property type="entry name" value="FN3"/>
    <property type="match status" value="2"/>
</dbReference>
<dbReference type="SMART" id="SM00404">
    <property type="entry name" value="PTPc_motif"/>
    <property type="match status" value="1"/>
</dbReference>
<dbReference type="SUPFAM" id="SSF49265">
    <property type="entry name" value="Fibronectin type III"/>
    <property type="match status" value="2"/>
</dbReference>
<keyword evidence="5" id="KW-0904">Protein phosphatase</keyword>
<dbReference type="PANTHER" id="PTHR46957">
    <property type="entry name" value="CYTOKINE RECEPTOR"/>
    <property type="match status" value="1"/>
</dbReference>
<evidence type="ECO:0000256" key="1">
    <source>
        <dbReference type="ARBA" id="ARBA00004167"/>
    </source>
</evidence>
<dbReference type="PROSITE" id="PS50853">
    <property type="entry name" value="FN3"/>
    <property type="match status" value="1"/>
</dbReference>
<organism evidence="13">
    <name type="scientific">Arion vulgaris</name>
    <dbReference type="NCBI Taxonomy" id="1028688"/>
    <lineage>
        <taxon>Eukaryota</taxon>
        <taxon>Metazoa</taxon>
        <taxon>Spiralia</taxon>
        <taxon>Lophotrochozoa</taxon>
        <taxon>Mollusca</taxon>
        <taxon>Gastropoda</taxon>
        <taxon>Heterobranchia</taxon>
        <taxon>Euthyneura</taxon>
        <taxon>Panpulmonata</taxon>
        <taxon>Eupulmonata</taxon>
        <taxon>Stylommatophora</taxon>
        <taxon>Helicina</taxon>
        <taxon>Arionoidea</taxon>
        <taxon>Arionidae</taxon>
        <taxon>Arion</taxon>
    </lineage>
</organism>
<keyword evidence="7 9" id="KW-0472">Membrane</keyword>
<evidence type="ECO:0000256" key="5">
    <source>
        <dbReference type="ARBA" id="ARBA00022912"/>
    </source>
</evidence>
<comment type="subcellular location">
    <subcellularLocation>
        <location evidence="1">Membrane</location>
        <topology evidence="1">Single-pass membrane protein</topology>
    </subcellularLocation>
</comment>
<dbReference type="InterPro" id="IPR003595">
    <property type="entry name" value="Tyr_Pase_cat"/>
</dbReference>
<feature type="domain" description="Tyrosine specific protein phosphatases" evidence="11">
    <location>
        <begin position="723"/>
        <end position="812"/>
    </location>
</feature>
<keyword evidence="2 9" id="KW-0812">Transmembrane</keyword>
<evidence type="ECO:0000256" key="8">
    <source>
        <dbReference type="ARBA" id="ARBA00023180"/>
    </source>
</evidence>
<dbReference type="Pfam" id="PF00102">
    <property type="entry name" value="Y_phosphatase"/>
    <property type="match status" value="1"/>
</dbReference>
<keyword evidence="6 9" id="KW-1133">Transmembrane helix</keyword>
<dbReference type="Gene3D" id="2.60.40.10">
    <property type="entry name" value="Immunoglobulins"/>
    <property type="match status" value="3"/>
</dbReference>
<dbReference type="Gene3D" id="3.90.190.10">
    <property type="entry name" value="Protein tyrosine phosphatase superfamily"/>
    <property type="match status" value="1"/>
</dbReference>
<evidence type="ECO:0000313" key="13">
    <source>
        <dbReference type="EMBL" id="CEK84361.1"/>
    </source>
</evidence>
<dbReference type="CDD" id="cd00063">
    <property type="entry name" value="FN3"/>
    <property type="match status" value="2"/>
</dbReference>
<dbReference type="InterPro" id="IPR000242">
    <property type="entry name" value="PTP_cat"/>
</dbReference>
<dbReference type="InterPro" id="IPR036116">
    <property type="entry name" value="FN3_sf"/>
</dbReference>
<evidence type="ECO:0000259" key="12">
    <source>
        <dbReference type="PROSITE" id="PS50853"/>
    </source>
</evidence>
<dbReference type="InterPro" id="IPR029021">
    <property type="entry name" value="Prot-tyrosine_phosphatase-like"/>
</dbReference>
<dbReference type="SMART" id="SM00194">
    <property type="entry name" value="PTPc"/>
    <property type="match status" value="1"/>
</dbReference>
<dbReference type="InterPro" id="IPR016130">
    <property type="entry name" value="Tyr_Pase_AS"/>
</dbReference>
<gene>
    <name evidence="13" type="primary">ORF142282</name>
</gene>
<dbReference type="PANTHER" id="PTHR46957:SF3">
    <property type="entry name" value="CYTOKINE RECEPTOR"/>
    <property type="match status" value="1"/>
</dbReference>
<keyword evidence="4" id="KW-0378">Hydrolase</keyword>
<evidence type="ECO:0000259" key="11">
    <source>
        <dbReference type="PROSITE" id="PS50056"/>
    </source>
</evidence>
<protein>
    <submittedName>
        <fullName evidence="13">Uncharacterized protein</fullName>
    </submittedName>
</protein>
<dbReference type="PROSITE" id="PS00383">
    <property type="entry name" value="TYR_PHOSPHATASE_1"/>
    <property type="match status" value="1"/>
</dbReference>
<evidence type="ECO:0000259" key="10">
    <source>
        <dbReference type="PROSITE" id="PS50055"/>
    </source>
</evidence>
<feature type="transmembrane region" description="Helical" evidence="9">
    <location>
        <begin position="453"/>
        <end position="476"/>
    </location>
</feature>
<keyword evidence="8" id="KW-0325">Glycoprotein</keyword>
<keyword evidence="3" id="KW-0732">Signal</keyword>
<feature type="non-terminal residue" evidence="13">
    <location>
        <position position="1"/>
    </location>
</feature>
<dbReference type="InterPro" id="IPR013783">
    <property type="entry name" value="Ig-like_fold"/>
</dbReference>
<feature type="domain" description="Fibronectin type-III" evidence="12">
    <location>
        <begin position="63"/>
        <end position="167"/>
    </location>
</feature>
<dbReference type="GO" id="GO:0016020">
    <property type="term" value="C:membrane"/>
    <property type="evidence" value="ECO:0007669"/>
    <property type="project" value="UniProtKB-SubCell"/>
</dbReference>
<evidence type="ECO:0000256" key="4">
    <source>
        <dbReference type="ARBA" id="ARBA00022801"/>
    </source>
</evidence>
<name>A0A0B7AWE1_9EUPU</name>
<dbReference type="SUPFAM" id="SSF52799">
    <property type="entry name" value="(Phosphotyrosine protein) phosphatases II"/>
    <property type="match status" value="1"/>
</dbReference>
<evidence type="ECO:0000256" key="2">
    <source>
        <dbReference type="ARBA" id="ARBA00022692"/>
    </source>
</evidence>
<dbReference type="PRINTS" id="PR00700">
    <property type="entry name" value="PRTYPHPHTASE"/>
</dbReference>
<evidence type="ECO:0000256" key="3">
    <source>
        <dbReference type="ARBA" id="ARBA00022729"/>
    </source>
</evidence>
<dbReference type="EMBL" id="HACG01037496">
    <property type="protein sequence ID" value="CEK84361.1"/>
    <property type="molecule type" value="Transcribed_RNA"/>
</dbReference>
<sequence length="879" mass="98795">NQSFCGLEKHTQTNIKTSFQQTSVMYNVTALQPYMTYKISVAPYNGVGLGQISSITTSTKISVPSAPYGQKCSYPSRGTIMFSWEAPIVRAGPTIYHILVDKYRNINNHSLGSDIIGNFTIPESSNRTITVGGLNDFWMYSFSMSAQTSAGRSETVKLFPPCQTPSSAPGPLQDLHILSVNVTSARIHWDCPVDENKHGVIEMFQVYQRPRIFNRFDLDQNFVQDQTFKVDAGSRPCTGPYSMTVTVIPEVTYIFQIQAKVVGVDQLGEMQSQVFTGPAAVPVSINTLPTSEPYTDESSLKESSFSLNICGSCLLDNSHGQVSAVGILICQEGFCDHSLRDLHDWKTFYTGLATWKTAQSMQFETIYRPTNKSWELELQAWTAANAGNDVIFEVGNDTSCVSKADSIYCNGPVPAGKSFRVRLFACTNAGCAVSEPSGLFMTAESHSQPSSDIVVIGGAVAGVAVAIVVIAIVIGVKLRFRDPKVKEVSSPFVRKKDLPQVIVMTDIPSDCTDDSYRPIKIEEYEKTLRQLHMRDNALLAQEYVELNQQSPQHSIDVGSDLAYRHDNRWTNILPYDHSRVKLTSHTGGEAFSHDYINANYIPGIASSHDYIATQGPLTRTVPDFWRMVWEQNVSVIIMLSDFEELDKRTQMMREKVARYFPQDEQSYSCQYGLIQVTRTAKVDSKQWEIRTLHLTHMQTRKVRILKHFFFKRWSDHEADINPKDLIDFVEVLKAETSSLPQAPLVVHCSAGVGRTGTFIAVDYFHKYLTAMKQVSDKQGLASVTNRTVDIFSRVLKMRNNRRFMVQTLTQYIFIYDTVQEIIRRVLQIQPLRDSRCKELDLPPGMTFYQGSLEDAVYDDVELLQGQVCVADRSHETLPV</sequence>
<dbReference type="PROSITE" id="PS50056">
    <property type="entry name" value="TYR_PHOSPHATASE_2"/>
    <property type="match status" value="1"/>
</dbReference>
<evidence type="ECO:0000256" key="6">
    <source>
        <dbReference type="ARBA" id="ARBA00022989"/>
    </source>
</evidence>
<dbReference type="AlphaFoldDB" id="A0A0B7AWE1"/>
<feature type="domain" description="Tyrosine-protein phosphatase" evidence="10">
    <location>
        <begin position="539"/>
        <end position="821"/>
    </location>
</feature>
<dbReference type="GO" id="GO:0004725">
    <property type="term" value="F:protein tyrosine phosphatase activity"/>
    <property type="evidence" value="ECO:0007669"/>
    <property type="project" value="InterPro"/>
</dbReference>
<reference evidence="13" key="1">
    <citation type="submission" date="2014-12" db="EMBL/GenBank/DDBJ databases">
        <title>Insight into the proteome of Arion vulgaris.</title>
        <authorList>
            <person name="Aradska J."/>
            <person name="Bulat T."/>
            <person name="Smidak R."/>
            <person name="Sarate P."/>
            <person name="Gangsoo J."/>
            <person name="Sialana F."/>
            <person name="Bilban M."/>
            <person name="Lubec G."/>
        </authorList>
    </citation>
    <scope>NUCLEOTIDE SEQUENCE</scope>
    <source>
        <tissue evidence="13">Skin</tissue>
    </source>
</reference>